<organism evidence="1 2">
    <name type="scientific">Marinobacter salinus</name>
    <dbReference type="NCBI Taxonomy" id="1874317"/>
    <lineage>
        <taxon>Bacteria</taxon>
        <taxon>Pseudomonadati</taxon>
        <taxon>Pseudomonadota</taxon>
        <taxon>Gammaproteobacteria</taxon>
        <taxon>Pseudomonadales</taxon>
        <taxon>Marinobacteraceae</taxon>
        <taxon>Marinobacter</taxon>
    </lineage>
</organism>
<dbReference type="EMBL" id="CP017715">
    <property type="protein sequence ID" value="AOY90317.1"/>
    <property type="molecule type" value="Genomic_DNA"/>
</dbReference>
<gene>
    <name evidence="1" type="ORF">BKP64_15455</name>
</gene>
<dbReference type="Proteomes" id="UP000177445">
    <property type="component" value="Chromosome"/>
</dbReference>
<dbReference type="STRING" id="1874317.BKP64_15455"/>
<dbReference type="KEGG" id="msq:BKP64_15455"/>
<evidence type="ECO:0008006" key="3">
    <source>
        <dbReference type="Google" id="ProtNLM"/>
    </source>
</evidence>
<accession>A0A1D9GRQ3</accession>
<evidence type="ECO:0000313" key="1">
    <source>
        <dbReference type="EMBL" id="AOY90317.1"/>
    </source>
</evidence>
<sequence>MLACGSWLVPVALADSTVLPAFSEIQSLDPSSSWEPLEFPKIDQHSRYELVTESGVQVIRAQTAGGASGLIARLDLTPSDSLILSWRWKVSNVFEKGDAREKSGDDYPARIYVAFAFEPDKAGFFERAKRKAVEVVFGETLPGNALNYIWANALPKGDIVPNPYTDKTMMVAVNSGTGQVGEWVTVERDIVADYRKAFGEAPPPLVGIAIMSDSDNTGETATAWYGDISLSAGILPSDATGISRENPE</sequence>
<proteinExistence type="predicted"/>
<reference evidence="1 2" key="1">
    <citation type="submission" date="2016-10" db="EMBL/GenBank/DDBJ databases">
        <title>Marinobacter salinus sp. nov., a moderately halophilic bacterium isolated from a tidal flat environment.</title>
        <authorList>
            <person name="Park S.-J."/>
        </authorList>
    </citation>
    <scope>NUCLEOTIDE SEQUENCE [LARGE SCALE GENOMIC DNA]</scope>
    <source>
        <strain evidence="1 2">Hb8</strain>
    </source>
</reference>
<dbReference type="RefSeq" id="WP_070973719.1">
    <property type="nucleotide sequence ID" value="NZ_CP017715.1"/>
</dbReference>
<dbReference type="InterPro" id="IPR021409">
    <property type="entry name" value="DUF3047"/>
</dbReference>
<keyword evidence="2" id="KW-1185">Reference proteome</keyword>
<dbReference type="Pfam" id="PF11249">
    <property type="entry name" value="DUF3047"/>
    <property type="match status" value="1"/>
</dbReference>
<protein>
    <recommendedName>
        <fullName evidence="3">DUF3047 domain-containing protein</fullName>
    </recommendedName>
</protein>
<name>A0A1D9GRQ3_9GAMM</name>
<evidence type="ECO:0000313" key="2">
    <source>
        <dbReference type="Proteomes" id="UP000177445"/>
    </source>
</evidence>
<dbReference type="AlphaFoldDB" id="A0A1D9GRQ3"/>